<dbReference type="AlphaFoldDB" id="A0A6M8SSP4"/>
<dbReference type="EMBL" id="CP054143">
    <property type="protein sequence ID" value="QKJ67164.1"/>
    <property type="molecule type" value="Genomic_DNA"/>
</dbReference>
<feature type="domain" description="PPM-type phosphatase" evidence="1">
    <location>
        <begin position="11"/>
        <end position="197"/>
    </location>
</feature>
<dbReference type="Pfam" id="PF07228">
    <property type="entry name" value="SpoIIE"/>
    <property type="match status" value="1"/>
</dbReference>
<organism evidence="2 3">
    <name type="scientific">Deefgea piscis</name>
    <dbReference type="NCBI Taxonomy" id="2739061"/>
    <lineage>
        <taxon>Bacteria</taxon>
        <taxon>Pseudomonadati</taxon>
        <taxon>Pseudomonadota</taxon>
        <taxon>Betaproteobacteria</taxon>
        <taxon>Neisseriales</taxon>
        <taxon>Chitinibacteraceae</taxon>
        <taxon>Deefgea</taxon>
    </lineage>
</organism>
<protein>
    <submittedName>
        <fullName evidence="2">SpoIIE family protein phosphatase</fullName>
    </submittedName>
</protein>
<dbReference type="SMART" id="SM00331">
    <property type="entry name" value="PP2C_SIG"/>
    <property type="match status" value="1"/>
</dbReference>
<dbReference type="SUPFAM" id="SSF81606">
    <property type="entry name" value="PP2C-like"/>
    <property type="match status" value="1"/>
</dbReference>
<accession>A0A6M8SSP4</accession>
<sequence length="199" mass="22187">MEMTQPTVRPYQHANIGRPCFGETVTGDGYVVIDLEDSLLIGIIDVLGHGEEAHELARFCESWLKSHASSDILGLMHELHIQLKGSRGTALTLAHLKPPLIRSVGIGNTMLYRMKDQPKSVAAQSGILGQIMPTLRIVETPLIAGDLIFLVTDGISEHLDNWRLMSWFSLPLNRFCVEILREYGKEHDDATCLAVRYLP</sequence>
<evidence type="ECO:0000313" key="2">
    <source>
        <dbReference type="EMBL" id="QKJ67164.1"/>
    </source>
</evidence>
<dbReference type="Proteomes" id="UP000504844">
    <property type="component" value="Chromosome"/>
</dbReference>
<dbReference type="InterPro" id="IPR001932">
    <property type="entry name" value="PPM-type_phosphatase-like_dom"/>
</dbReference>
<evidence type="ECO:0000259" key="1">
    <source>
        <dbReference type="SMART" id="SM00331"/>
    </source>
</evidence>
<reference evidence="2 3" key="1">
    <citation type="submission" date="2020-05" db="EMBL/GenBank/DDBJ databases">
        <title>Complete genome sequence of Deefgea sp. D17.</title>
        <authorList>
            <person name="Bae J.-W."/>
            <person name="Han J.E."/>
        </authorList>
    </citation>
    <scope>NUCLEOTIDE SEQUENCE [LARGE SCALE GENOMIC DNA]</scope>
    <source>
        <strain evidence="2 3">D17</strain>
    </source>
</reference>
<dbReference type="RefSeq" id="WP_173533667.1">
    <property type="nucleotide sequence ID" value="NZ_CP054143.1"/>
</dbReference>
<dbReference type="InterPro" id="IPR039248">
    <property type="entry name" value="Ptase_RsbX"/>
</dbReference>
<dbReference type="PANTHER" id="PTHR35801:SF1">
    <property type="entry name" value="PHOSPHOSERINE PHOSPHATASE RSBX"/>
    <property type="match status" value="1"/>
</dbReference>
<name>A0A6M8SSP4_9NEIS</name>
<proteinExistence type="predicted"/>
<dbReference type="Gene3D" id="3.60.40.10">
    <property type="entry name" value="PPM-type phosphatase domain"/>
    <property type="match status" value="1"/>
</dbReference>
<keyword evidence="3" id="KW-1185">Reference proteome</keyword>
<gene>
    <name evidence="2" type="ORF">HQN60_10890</name>
</gene>
<dbReference type="InterPro" id="IPR036457">
    <property type="entry name" value="PPM-type-like_dom_sf"/>
</dbReference>
<evidence type="ECO:0000313" key="3">
    <source>
        <dbReference type="Proteomes" id="UP000504844"/>
    </source>
</evidence>
<dbReference type="PANTHER" id="PTHR35801">
    <property type="entry name" value="PHOSPHOSERINE PHOSPHATASE RSBX"/>
    <property type="match status" value="1"/>
</dbReference>
<dbReference type="KEGG" id="dee:HQN60_10890"/>